<dbReference type="EMBL" id="JABSTQ010000131">
    <property type="protein sequence ID" value="KAG0445635.1"/>
    <property type="molecule type" value="Genomic_DNA"/>
</dbReference>
<accession>A0AC60R319</accession>
<protein>
    <submittedName>
        <fullName evidence="1">Uncharacterized protein</fullName>
    </submittedName>
</protein>
<keyword evidence="2" id="KW-1185">Reference proteome</keyword>
<reference evidence="1 2" key="1">
    <citation type="journal article" date="2020" name="Cell">
        <title>Large-Scale Comparative Analyses of Tick Genomes Elucidate Their Genetic Diversity and Vector Capacities.</title>
        <authorList>
            <consortium name="Tick Genome and Microbiome Consortium (TIGMIC)"/>
            <person name="Jia N."/>
            <person name="Wang J."/>
            <person name="Shi W."/>
            <person name="Du L."/>
            <person name="Sun Y."/>
            <person name="Zhan W."/>
            <person name="Jiang J.F."/>
            <person name="Wang Q."/>
            <person name="Zhang B."/>
            <person name="Ji P."/>
            <person name="Bell-Sakyi L."/>
            <person name="Cui X.M."/>
            <person name="Yuan T.T."/>
            <person name="Jiang B.G."/>
            <person name="Yang W.F."/>
            <person name="Lam T.T."/>
            <person name="Chang Q.C."/>
            <person name="Ding S.J."/>
            <person name="Wang X.J."/>
            <person name="Zhu J.G."/>
            <person name="Ruan X.D."/>
            <person name="Zhao L."/>
            <person name="Wei J.T."/>
            <person name="Ye R.Z."/>
            <person name="Que T.C."/>
            <person name="Du C.H."/>
            <person name="Zhou Y.H."/>
            <person name="Cheng J.X."/>
            <person name="Dai P.F."/>
            <person name="Guo W.B."/>
            <person name="Han X.H."/>
            <person name="Huang E.J."/>
            <person name="Li L.F."/>
            <person name="Wei W."/>
            <person name="Gao Y.C."/>
            <person name="Liu J.Z."/>
            <person name="Shao H.Z."/>
            <person name="Wang X."/>
            <person name="Wang C.C."/>
            <person name="Yang T.C."/>
            <person name="Huo Q.B."/>
            <person name="Li W."/>
            <person name="Chen H.Y."/>
            <person name="Chen S.E."/>
            <person name="Zhou L.G."/>
            <person name="Ni X.B."/>
            <person name="Tian J.H."/>
            <person name="Sheng Y."/>
            <person name="Liu T."/>
            <person name="Pan Y.S."/>
            <person name="Xia L.Y."/>
            <person name="Li J."/>
            <person name="Zhao F."/>
            <person name="Cao W.C."/>
        </authorList>
    </citation>
    <scope>NUCLEOTIDE SEQUENCE [LARGE SCALE GENOMIC DNA]</scope>
    <source>
        <strain evidence="1">Iper-2018</strain>
    </source>
</reference>
<evidence type="ECO:0000313" key="1">
    <source>
        <dbReference type="EMBL" id="KAG0445635.1"/>
    </source>
</evidence>
<comment type="caution">
    <text evidence="1">The sequence shown here is derived from an EMBL/GenBank/DDBJ whole genome shotgun (WGS) entry which is preliminary data.</text>
</comment>
<organism evidence="1 2">
    <name type="scientific">Ixodes persulcatus</name>
    <name type="common">Taiga tick</name>
    <dbReference type="NCBI Taxonomy" id="34615"/>
    <lineage>
        <taxon>Eukaryota</taxon>
        <taxon>Metazoa</taxon>
        <taxon>Ecdysozoa</taxon>
        <taxon>Arthropoda</taxon>
        <taxon>Chelicerata</taxon>
        <taxon>Arachnida</taxon>
        <taxon>Acari</taxon>
        <taxon>Parasitiformes</taxon>
        <taxon>Ixodida</taxon>
        <taxon>Ixodoidea</taxon>
        <taxon>Ixodidae</taxon>
        <taxon>Ixodinae</taxon>
        <taxon>Ixodes</taxon>
    </lineage>
</organism>
<name>A0AC60R319_IXOPE</name>
<proteinExistence type="predicted"/>
<sequence>MDGLKEPPPYNTRRALKDREKTAAVDAILLDSIASQALERDVAMAEASTQNHEESSTQRITLVEPPSIYPDLSGINNGGQTPPSLQDGEPVIGISPEPQEGEPATHPSPVSQSKPCGPQAKDDSPLSPDSQETTSSHSPAPTLRSENEEESDSPPPNHDNYESEEETDSVIHTLPVENSFALLSPSKDKAPSPQDKADHMPTSDVKETTHDKAGGQQSKASTTVNDSATEAEDGPGTVLFRPAGQASFTINNRLRIASYAQNIAPGKLKAVRFNLARNILAIDTDDAATRRTLLGTQKLGEMEVVAFSPPPITQERGTIYGLNPRDADAFLRRGLTSPTSPIVHLRRFDGGKGAEICFDGPLPRFVDLFNVRFFVRPLKVRPTQCTQCGRLGHVRSACTMPTACPTCPEKHAQGECPRAQYPKCPNCGYLHRATDKRCPAYQRAKLEETIVRGTGCTRPEARKHAVAFAVEQKRRPNPQRRREECGIINPPPPQPPRPLTCAAWMNPTLTTFLLTRRTSEESRCDFPRLEDSNPHAAPPAPFQRGPARAAAQGATPQPTGSAANTASDTSQQPTGTQPTASDRDQQPTWRPPRSAAPAAPHEPRRQPAGNEENNAASDIDQRDQRDRPTEQNKQTRPKERRDNQRKEQEGPKNPPPYKETFGPANLSKRQRKRQRQAERHQNNSAAAALTEREDQNKQRRGQSTSPPLEEQDTLRRAHPPLPTAGATSAAQLAHLHQRAQQPLPPPPQAAWNGPSLPHDSVWSGGGLLPPTNGAPPPPFPLPPAAAEVGDSPRRDGPRPPAHPLEQLLCVTLQQVDCLLRMLGHALRDYAHLQTGLPSDSPVLTLFRHHNFPPPDQNASTA</sequence>
<evidence type="ECO:0000313" key="2">
    <source>
        <dbReference type="Proteomes" id="UP000805193"/>
    </source>
</evidence>
<gene>
    <name evidence="1" type="ORF">HPB47_013277</name>
</gene>
<dbReference type="Proteomes" id="UP000805193">
    <property type="component" value="Unassembled WGS sequence"/>
</dbReference>